<dbReference type="GO" id="GO:0009306">
    <property type="term" value="P:protein secretion"/>
    <property type="evidence" value="ECO:0007669"/>
    <property type="project" value="TreeGrafter"/>
</dbReference>
<accession>A0A183AQ43</accession>
<keyword evidence="3" id="KW-1185">Reference proteome</keyword>
<dbReference type="WBParaSite" id="ECPE_0000910601-mRNA-1">
    <property type="protein sequence ID" value="ECPE_0000910601-mRNA-1"/>
    <property type="gene ID" value="ECPE_0000910601"/>
</dbReference>
<evidence type="ECO:0000259" key="1">
    <source>
        <dbReference type="Pfam" id="PF25267"/>
    </source>
</evidence>
<proteinExistence type="predicted"/>
<organism evidence="4">
    <name type="scientific">Echinostoma caproni</name>
    <dbReference type="NCBI Taxonomy" id="27848"/>
    <lineage>
        <taxon>Eukaryota</taxon>
        <taxon>Metazoa</taxon>
        <taxon>Spiralia</taxon>
        <taxon>Lophotrochozoa</taxon>
        <taxon>Platyhelminthes</taxon>
        <taxon>Trematoda</taxon>
        <taxon>Digenea</taxon>
        <taxon>Plagiorchiida</taxon>
        <taxon>Echinostomata</taxon>
        <taxon>Echinostomatoidea</taxon>
        <taxon>Echinostomatidae</taxon>
        <taxon>Echinostoma</taxon>
    </lineage>
</organism>
<sequence>MNNGKSLHGMTRQLFDALTALLPPKSVDKTGPNATLASCIEKFLAVSHTNNSLIRTIAGKEVHEAYCTCCLFHLQAYLELDNTIHTEEELLLSVSHLEKLKSCVEFLICLGVYPYLDPGVSIPLELRMEAHSYFQLPPVRSSITREQNLLRVAKCLLQFRVCRTEQLKRLASPALFLGDVIAALMQVGYSTAPANSSTGANSCSIEARQLLWKLLCDLPGSVAMKELLILQGGSSGSRKIKGAVKLPPAPPWLRKSCGRLLSRLLVRGTTGSGPGARSTGSDGVRSLLFASASLSPGVIGAPSGCITSLDPRLQPALAHGLAQILASKPSWLMGRSGMEQFAEDAPQCYFESIAAQILDLLTLKFTSLPTEPTLAASASMTDSVARFGALVSVATMHEFCNRDPALGKRLFLEPLLAVLYQCVASDASNQSSSASPSKSCSQC</sequence>
<evidence type="ECO:0000313" key="4">
    <source>
        <dbReference type="WBParaSite" id="ECPE_0000910601-mRNA-1"/>
    </source>
</evidence>
<dbReference type="PANTHER" id="PTHR20959">
    <property type="entry name" value="TRANSPORT AND GOLGI ORGANIZATION PROTEIN 6 FAMILY MEMBER"/>
    <property type="match status" value="1"/>
</dbReference>
<dbReference type="InterPro" id="IPR039600">
    <property type="entry name" value="TANGO6/Rtp1"/>
</dbReference>
<dbReference type="OrthoDB" id="39591at2759"/>
<protein>
    <submittedName>
        <fullName evidence="4">THADA armadillo repeat containing</fullName>
    </submittedName>
</protein>
<reference evidence="2 3" key="2">
    <citation type="submission" date="2018-11" db="EMBL/GenBank/DDBJ databases">
        <authorList>
            <consortium name="Pathogen Informatics"/>
        </authorList>
    </citation>
    <scope>NUCLEOTIDE SEQUENCE [LARGE SCALE GENOMIC DNA]</scope>
    <source>
        <strain evidence="2 3">Egypt</strain>
    </source>
</reference>
<reference evidence="4" key="1">
    <citation type="submission" date="2016-06" db="UniProtKB">
        <authorList>
            <consortium name="WormBaseParasite"/>
        </authorList>
    </citation>
    <scope>IDENTIFICATION</scope>
</reference>
<dbReference type="InterPro" id="IPR057347">
    <property type="entry name" value="TANGO6_N"/>
</dbReference>
<dbReference type="Proteomes" id="UP000272942">
    <property type="component" value="Unassembled WGS sequence"/>
</dbReference>
<name>A0A183AQ43_9TREM</name>
<dbReference type="EMBL" id="UZAN01046883">
    <property type="protein sequence ID" value="VDP84727.1"/>
    <property type="molecule type" value="Genomic_DNA"/>
</dbReference>
<evidence type="ECO:0000313" key="2">
    <source>
        <dbReference type="EMBL" id="VDP84727.1"/>
    </source>
</evidence>
<gene>
    <name evidence="2" type="ORF">ECPE_LOCUS9078</name>
</gene>
<dbReference type="AlphaFoldDB" id="A0A183AQ43"/>
<dbReference type="PANTHER" id="PTHR20959:SF1">
    <property type="entry name" value="TRANSPORT AND GOLGI ORGANIZATION PROTEIN 6 HOMOLOG"/>
    <property type="match status" value="1"/>
</dbReference>
<feature type="domain" description="TANGO6 N-terminal" evidence="1">
    <location>
        <begin position="92"/>
        <end position="263"/>
    </location>
</feature>
<evidence type="ECO:0000313" key="3">
    <source>
        <dbReference type="Proteomes" id="UP000272942"/>
    </source>
</evidence>
<dbReference type="Pfam" id="PF25267">
    <property type="entry name" value="TANGO6_N"/>
    <property type="match status" value="1"/>
</dbReference>